<evidence type="ECO:0000313" key="4">
    <source>
        <dbReference type="Proteomes" id="UP000053257"/>
    </source>
</evidence>
<dbReference type="InterPro" id="IPR003719">
    <property type="entry name" value="Phenazine_PhzF-like"/>
</dbReference>
<keyword evidence="2" id="KW-0413">Isomerase</keyword>
<dbReference type="PIRSF" id="PIRSF016184">
    <property type="entry name" value="PhzC_PhzF"/>
    <property type="match status" value="1"/>
</dbReference>
<comment type="similarity">
    <text evidence="1">Belongs to the PhzF family.</text>
</comment>
<dbReference type="PANTHER" id="PTHR13774">
    <property type="entry name" value="PHENAZINE BIOSYNTHESIS PROTEIN"/>
    <property type="match status" value="1"/>
</dbReference>
<dbReference type="Gene3D" id="3.10.310.10">
    <property type="entry name" value="Diaminopimelate Epimerase, Chain A, domain 1"/>
    <property type="match status" value="2"/>
</dbReference>
<proteinExistence type="inferred from homology"/>
<dbReference type="EMBL" id="KN840458">
    <property type="protein sequence ID" value="KIP10072.1"/>
    <property type="molecule type" value="Genomic_DNA"/>
</dbReference>
<evidence type="ECO:0000313" key="3">
    <source>
        <dbReference type="EMBL" id="KIP10072.1"/>
    </source>
</evidence>
<accession>A0A0C3SBI9</accession>
<reference evidence="3 4" key="1">
    <citation type="journal article" date="2014" name="PLoS Genet.">
        <title>Analysis of the Phlebiopsis gigantea genome, transcriptome and secretome provides insight into its pioneer colonization strategies of wood.</title>
        <authorList>
            <person name="Hori C."/>
            <person name="Ishida T."/>
            <person name="Igarashi K."/>
            <person name="Samejima M."/>
            <person name="Suzuki H."/>
            <person name="Master E."/>
            <person name="Ferreira P."/>
            <person name="Ruiz-Duenas F.J."/>
            <person name="Held B."/>
            <person name="Canessa P."/>
            <person name="Larrondo L.F."/>
            <person name="Schmoll M."/>
            <person name="Druzhinina I.S."/>
            <person name="Kubicek C.P."/>
            <person name="Gaskell J.A."/>
            <person name="Kersten P."/>
            <person name="St John F."/>
            <person name="Glasner J."/>
            <person name="Sabat G."/>
            <person name="Splinter BonDurant S."/>
            <person name="Syed K."/>
            <person name="Yadav J."/>
            <person name="Mgbeahuruike A.C."/>
            <person name="Kovalchuk A."/>
            <person name="Asiegbu F.O."/>
            <person name="Lackner G."/>
            <person name="Hoffmeister D."/>
            <person name="Rencoret J."/>
            <person name="Gutierrez A."/>
            <person name="Sun H."/>
            <person name="Lindquist E."/>
            <person name="Barry K."/>
            <person name="Riley R."/>
            <person name="Grigoriev I.V."/>
            <person name="Henrissat B."/>
            <person name="Kues U."/>
            <person name="Berka R.M."/>
            <person name="Martinez A.T."/>
            <person name="Covert S.F."/>
            <person name="Blanchette R.A."/>
            <person name="Cullen D."/>
        </authorList>
    </citation>
    <scope>NUCLEOTIDE SEQUENCE [LARGE SCALE GENOMIC DNA]</scope>
    <source>
        <strain evidence="3 4">11061_1 CR5-6</strain>
    </source>
</reference>
<organism evidence="3 4">
    <name type="scientific">Phlebiopsis gigantea (strain 11061_1 CR5-6)</name>
    <name type="common">White-rot fungus</name>
    <name type="synonym">Peniophora gigantea</name>
    <dbReference type="NCBI Taxonomy" id="745531"/>
    <lineage>
        <taxon>Eukaryota</taxon>
        <taxon>Fungi</taxon>
        <taxon>Dikarya</taxon>
        <taxon>Basidiomycota</taxon>
        <taxon>Agaricomycotina</taxon>
        <taxon>Agaricomycetes</taxon>
        <taxon>Polyporales</taxon>
        <taxon>Phanerochaetaceae</taxon>
        <taxon>Phlebiopsis</taxon>
    </lineage>
</organism>
<dbReference type="GO" id="GO:0016853">
    <property type="term" value="F:isomerase activity"/>
    <property type="evidence" value="ECO:0007669"/>
    <property type="project" value="UniProtKB-KW"/>
</dbReference>
<dbReference type="GO" id="GO:0005737">
    <property type="term" value="C:cytoplasm"/>
    <property type="evidence" value="ECO:0007669"/>
    <property type="project" value="TreeGrafter"/>
</dbReference>
<gene>
    <name evidence="3" type="ORF">PHLGIDRAFT_101637</name>
</gene>
<evidence type="ECO:0000256" key="2">
    <source>
        <dbReference type="ARBA" id="ARBA00023235"/>
    </source>
</evidence>
<dbReference type="Proteomes" id="UP000053257">
    <property type="component" value="Unassembled WGS sequence"/>
</dbReference>
<dbReference type="AlphaFoldDB" id="A0A0C3SBI9"/>
<dbReference type="Pfam" id="PF02567">
    <property type="entry name" value="PhzC-PhzF"/>
    <property type="match status" value="1"/>
</dbReference>
<dbReference type="PANTHER" id="PTHR13774:SF17">
    <property type="entry name" value="PHENAZINE BIOSYNTHESIS-LIKE DOMAIN-CONTAINING PROTEIN"/>
    <property type="match status" value="1"/>
</dbReference>
<protein>
    <recommendedName>
        <fullName evidence="5">Diaminopimelate epimerase-like protein</fullName>
    </recommendedName>
</protein>
<name>A0A0C3SBI9_PHLG1</name>
<sequence length="291" mass="30936">MSAPLYIVNAFTTGPYAGNPAALVLVDEFPESQTMQKIAANLNQPMTAFLRPTSTITNDAASVSYDVRWHTPTKEVPICGHATLATSGLLFSEPSVLPSSVASISYRTAQGAELTARKDGDWIEITLPSTEMHSPPPEAEKRITAVVRKALGEDAQIAYIGIGGEGFGHYMMVEVDEAYNLGAREINFEALLAPEIVVNVITSKSSQAGVAFVSRMFAPAIAVPAEDHVCGSAHCLLAPYWSAKLGKGDEEMRAKQVSARGGDLKVRFLGSQGRVALGGQTKTTLKGSVLL</sequence>
<dbReference type="OrthoDB" id="75169at2759"/>
<evidence type="ECO:0008006" key="5">
    <source>
        <dbReference type="Google" id="ProtNLM"/>
    </source>
</evidence>
<keyword evidence="4" id="KW-1185">Reference proteome</keyword>
<dbReference type="SUPFAM" id="SSF54506">
    <property type="entry name" value="Diaminopimelate epimerase-like"/>
    <property type="match status" value="1"/>
</dbReference>
<dbReference type="HOGENOM" id="CLU_048756_2_1_1"/>
<evidence type="ECO:0000256" key="1">
    <source>
        <dbReference type="ARBA" id="ARBA00008270"/>
    </source>
</evidence>
<dbReference type="NCBIfam" id="TIGR00654">
    <property type="entry name" value="PhzF_family"/>
    <property type="match status" value="1"/>
</dbReference>
<dbReference type="STRING" id="745531.A0A0C3SBI9"/>